<dbReference type="GO" id="GO:0015031">
    <property type="term" value="P:protein transport"/>
    <property type="evidence" value="ECO:0007669"/>
    <property type="project" value="UniProtKB-KW"/>
</dbReference>
<evidence type="ECO:0000256" key="12">
    <source>
        <dbReference type="RuleBase" id="RU367043"/>
    </source>
</evidence>
<evidence type="ECO:0000259" key="13">
    <source>
        <dbReference type="Pfam" id="PF02953"/>
    </source>
</evidence>
<comment type="function">
    <text evidence="12">Mitochondrial intermembrane chaperone that participates in the import and insertion of some multi-pass transmembrane proteins into the mitochondrial inner membrane. Also required for the transfer of beta-barrel precursors from the TOM complex to the sorting and assembly machinery (SAM complex) of the outer membrane. Acts as a chaperone-like protein that protects the hydrophobic precursors from aggregation and guide them through the mitochondrial intermembrane space.</text>
</comment>
<dbReference type="OMA" id="MAAWNQV"/>
<keyword evidence="10 12" id="KW-1015">Disulfide bond</keyword>
<evidence type="ECO:0000256" key="6">
    <source>
        <dbReference type="ARBA" id="ARBA00022833"/>
    </source>
</evidence>
<dbReference type="InterPro" id="IPR035427">
    <property type="entry name" value="Tim10-like_dom_sf"/>
</dbReference>
<proteinExistence type="inferred from homology"/>
<evidence type="ECO:0000256" key="2">
    <source>
        <dbReference type="ARBA" id="ARBA00006720"/>
    </source>
</evidence>
<dbReference type="STRING" id="670483.S7Q438"/>
<reference evidence="14 15" key="1">
    <citation type="journal article" date="2012" name="Science">
        <title>The Paleozoic origin of enzymatic lignin decomposition reconstructed from 31 fungal genomes.</title>
        <authorList>
            <person name="Floudas D."/>
            <person name="Binder M."/>
            <person name="Riley R."/>
            <person name="Barry K."/>
            <person name="Blanchette R.A."/>
            <person name="Henrissat B."/>
            <person name="Martinez A.T."/>
            <person name="Otillar R."/>
            <person name="Spatafora J.W."/>
            <person name="Yadav J.S."/>
            <person name="Aerts A."/>
            <person name="Benoit I."/>
            <person name="Boyd A."/>
            <person name="Carlson A."/>
            <person name="Copeland A."/>
            <person name="Coutinho P.M."/>
            <person name="de Vries R.P."/>
            <person name="Ferreira P."/>
            <person name="Findley K."/>
            <person name="Foster B."/>
            <person name="Gaskell J."/>
            <person name="Glotzer D."/>
            <person name="Gorecki P."/>
            <person name="Heitman J."/>
            <person name="Hesse C."/>
            <person name="Hori C."/>
            <person name="Igarashi K."/>
            <person name="Jurgens J.A."/>
            <person name="Kallen N."/>
            <person name="Kersten P."/>
            <person name="Kohler A."/>
            <person name="Kuees U."/>
            <person name="Kumar T.K.A."/>
            <person name="Kuo A."/>
            <person name="LaButti K."/>
            <person name="Larrondo L.F."/>
            <person name="Lindquist E."/>
            <person name="Ling A."/>
            <person name="Lombard V."/>
            <person name="Lucas S."/>
            <person name="Lundell T."/>
            <person name="Martin R."/>
            <person name="McLaughlin D.J."/>
            <person name="Morgenstern I."/>
            <person name="Morin E."/>
            <person name="Murat C."/>
            <person name="Nagy L.G."/>
            <person name="Nolan M."/>
            <person name="Ohm R.A."/>
            <person name="Patyshakuliyeva A."/>
            <person name="Rokas A."/>
            <person name="Ruiz-Duenas F.J."/>
            <person name="Sabat G."/>
            <person name="Salamov A."/>
            <person name="Samejima M."/>
            <person name="Schmutz J."/>
            <person name="Slot J.C."/>
            <person name="St John F."/>
            <person name="Stenlid J."/>
            <person name="Sun H."/>
            <person name="Sun S."/>
            <person name="Syed K."/>
            <person name="Tsang A."/>
            <person name="Wiebenga A."/>
            <person name="Young D."/>
            <person name="Pisabarro A."/>
            <person name="Eastwood D.C."/>
            <person name="Martin F."/>
            <person name="Cullen D."/>
            <person name="Grigoriev I.V."/>
            <person name="Hibbett D.S."/>
        </authorList>
    </citation>
    <scope>NUCLEOTIDE SEQUENCE [LARGE SCALE GENOMIC DNA]</scope>
    <source>
        <strain evidence="14 15">ATCC 11539</strain>
    </source>
</reference>
<protein>
    <recommendedName>
        <fullName evidence="12">Mitochondrial import inner membrane translocase subunit</fullName>
    </recommendedName>
</protein>
<dbReference type="HOGENOM" id="CLU_141397_0_2_1"/>
<dbReference type="Gene3D" id="1.10.287.810">
    <property type="entry name" value="Mitochondrial import inner membrane translocase subunit tim13 like domains"/>
    <property type="match status" value="1"/>
</dbReference>
<name>S7Q438_GLOTA</name>
<dbReference type="InterPro" id="IPR004217">
    <property type="entry name" value="Tim10-like"/>
</dbReference>
<keyword evidence="8 12" id="KW-0811">Translocation</keyword>
<comment type="similarity">
    <text evidence="2 12">Belongs to the small Tim family.</text>
</comment>
<dbReference type="OrthoDB" id="7813104at2759"/>
<gene>
    <name evidence="14" type="ORF">GLOTRDRAFT_43890</name>
</gene>
<keyword evidence="9 12" id="KW-0496">Mitochondrion</keyword>
<evidence type="ECO:0000256" key="7">
    <source>
        <dbReference type="ARBA" id="ARBA00022927"/>
    </source>
</evidence>
<dbReference type="GeneID" id="19306230"/>
<keyword evidence="5 12" id="KW-0999">Mitochondrion inner membrane</keyword>
<dbReference type="FunFam" id="1.10.287.810:FF:000001">
    <property type="entry name" value="mitochondrial import inner membrane translocase subunit TIM13"/>
    <property type="match status" value="1"/>
</dbReference>
<dbReference type="eggNOG" id="KOG1733">
    <property type="taxonomic scope" value="Eukaryota"/>
</dbReference>
<sequence length="83" mass="9720">MQAKKDEMKRELENEIRVQQAQGLLASIDEKCFAKCITKPGTSMSRTEETCLSRCLDRYMEAFDIVSRVYLARIQRERIDRST</sequence>
<dbReference type="EMBL" id="KB469304">
    <property type="protein sequence ID" value="EPQ54287.1"/>
    <property type="molecule type" value="Genomic_DNA"/>
</dbReference>
<organism evidence="14 15">
    <name type="scientific">Gloeophyllum trabeum (strain ATCC 11539 / FP-39264 / Madison 617)</name>
    <name type="common">Brown rot fungus</name>
    <dbReference type="NCBI Taxonomy" id="670483"/>
    <lineage>
        <taxon>Eukaryota</taxon>
        <taxon>Fungi</taxon>
        <taxon>Dikarya</taxon>
        <taxon>Basidiomycota</taxon>
        <taxon>Agaricomycotina</taxon>
        <taxon>Agaricomycetes</taxon>
        <taxon>Gloeophyllales</taxon>
        <taxon>Gloeophyllaceae</taxon>
        <taxon>Gloeophyllum</taxon>
    </lineage>
</organism>
<feature type="domain" description="Tim10-like" evidence="13">
    <location>
        <begin position="11"/>
        <end position="70"/>
    </location>
</feature>
<evidence type="ECO:0000256" key="11">
    <source>
        <dbReference type="ARBA" id="ARBA00023186"/>
    </source>
</evidence>
<dbReference type="GO" id="GO:0005743">
    <property type="term" value="C:mitochondrial inner membrane"/>
    <property type="evidence" value="ECO:0007669"/>
    <property type="project" value="UniProtKB-SubCell"/>
</dbReference>
<dbReference type="GO" id="GO:0045039">
    <property type="term" value="P:protein insertion into mitochondrial inner membrane"/>
    <property type="evidence" value="ECO:0007669"/>
    <property type="project" value="UniProtKB-ARBA"/>
</dbReference>
<dbReference type="GO" id="GO:0042719">
    <property type="term" value="C:mitochondrial intermembrane space chaperone complex"/>
    <property type="evidence" value="ECO:0007669"/>
    <property type="project" value="UniProtKB-ARBA"/>
</dbReference>
<evidence type="ECO:0000256" key="1">
    <source>
        <dbReference type="ARBA" id="ARBA00004137"/>
    </source>
</evidence>
<evidence type="ECO:0000256" key="8">
    <source>
        <dbReference type="ARBA" id="ARBA00023010"/>
    </source>
</evidence>
<evidence type="ECO:0000313" key="15">
    <source>
        <dbReference type="Proteomes" id="UP000030669"/>
    </source>
</evidence>
<evidence type="ECO:0000256" key="4">
    <source>
        <dbReference type="ARBA" id="ARBA00022723"/>
    </source>
</evidence>
<dbReference type="SUPFAM" id="SSF144122">
    <property type="entry name" value="Tim10-like"/>
    <property type="match status" value="1"/>
</dbReference>
<dbReference type="KEGG" id="gtr:GLOTRDRAFT_43890"/>
<comment type="subunit">
    <text evidence="12">Heterohexamer.</text>
</comment>
<keyword evidence="3 12" id="KW-0813">Transport</keyword>
<evidence type="ECO:0000256" key="10">
    <source>
        <dbReference type="ARBA" id="ARBA00023157"/>
    </source>
</evidence>
<accession>S7Q438</accession>
<evidence type="ECO:0000256" key="9">
    <source>
        <dbReference type="ARBA" id="ARBA00023128"/>
    </source>
</evidence>
<keyword evidence="11 12" id="KW-0143">Chaperone</keyword>
<dbReference type="AlphaFoldDB" id="S7Q438"/>
<keyword evidence="5 12" id="KW-0472">Membrane</keyword>
<dbReference type="Pfam" id="PF02953">
    <property type="entry name" value="zf-Tim10_DDP"/>
    <property type="match status" value="1"/>
</dbReference>
<dbReference type="RefSeq" id="XP_007867196.1">
    <property type="nucleotide sequence ID" value="XM_007869005.1"/>
</dbReference>
<keyword evidence="15" id="KW-1185">Reference proteome</keyword>
<evidence type="ECO:0000256" key="3">
    <source>
        <dbReference type="ARBA" id="ARBA00022448"/>
    </source>
</evidence>
<comment type="subcellular location">
    <subcellularLocation>
        <location evidence="1 12">Mitochondrion inner membrane</location>
        <topology evidence="1 12">Peripheral membrane protein</topology>
        <orientation evidence="1 12">Intermembrane side</orientation>
    </subcellularLocation>
</comment>
<comment type="domain">
    <text evidence="12">The twin CX3C motif contains 4 conserved Cys residues that form 2 disulfide bonds in the mitochondrial intermembrane space.</text>
</comment>
<keyword evidence="7 12" id="KW-0653">Protein transport</keyword>
<evidence type="ECO:0000313" key="14">
    <source>
        <dbReference type="EMBL" id="EPQ54287.1"/>
    </source>
</evidence>
<keyword evidence="6" id="KW-0862">Zinc</keyword>
<evidence type="ECO:0000256" key="5">
    <source>
        <dbReference type="ARBA" id="ARBA00022792"/>
    </source>
</evidence>
<keyword evidence="4" id="KW-0479">Metal-binding</keyword>
<dbReference type="Proteomes" id="UP000030669">
    <property type="component" value="Unassembled WGS sequence"/>
</dbReference>
<dbReference type="GO" id="GO:0046872">
    <property type="term" value="F:metal ion binding"/>
    <property type="evidence" value="ECO:0007669"/>
    <property type="project" value="UniProtKB-KW"/>
</dbReference>